<name>A0ABY0DHU4_9BRAD</name>
<reference evidence="1 2" key="1">
    <citation type="submission" date="2018-10" db="EMBL/GenBank/DDBJ databases">
        <title>Bradyrhizobium sp. nov., isolated from effective nodules of peanut in China.</title>
        <authorList>
            <person name="Li Y."/>
        </authorList>
    </citation>
    <scope>NUCLEOTIDE SEQUENCE [LARGE SCALE GENOMIC DNA]</scope>
    <source>
        <strain evidence="1 2">CCBAU 51781</strain>
    </source>
</reference>
<dbReference type="RefSeq" id="WP_128941020.1">
    <property type="nucleotide sequence ID" value="NZ_RDRA01000014.1"/>
</dbReference>
<comment type="caution">
    <text evidence="1">The sequence shown here is derived from an EMBL/GenBank/DDBJ whole genome shotgun (WGS) entry which is preliminary data.</text>
</comment>
<gene>
    <name evidence="1" type="ORF">EAS62_24000</name>
</gene>
<organism evidence="1 2">
    <name type="scientific">Bradyrhizobium zhanjiangense</name>
    <dbReference type="NCBI Taxonomy" id="1325107"/>
    <lineage>
        <taxon>Bacteria</taxon>
        <taxon>Pseudomonadati</taxon>
        <taxon>Pseudomonadota</taxon>
        <taxon>Alphaproteobacteria</taxon>
        <taxon>Hyphomicrobiales</taxon>
        <taxon>Nitrobacteraceae</taxon>
        <taxon>Bradyrhizobium</taxon>
    </lineage>
</organism>
<dbReference type="EMBL" id="RDRA01000014">
    <property type="protein sequence ID" value="RXG91546.1"/>
    <property type="molecule type" value="Genomic_DNA"/>
</dbReference>
<keyword evidence="2" id="KW-1185">Reference proteome</keyword>
<dbReference type="Proteomes" id="UP000289946">
    <property type="component" value="Unassembled WGS sequence"/>
</dbReference>
<proteinExistence type="predicted"/>
<accession>A0ABY0DHU4</accession>
<evidence type="ECO:0000313" key="1">
    <source>
        <dbReference type="EMBL" id="RXG91546.1"/>
    </source>
</evidence>
<protein>
    <submittedName>
        <fullName evidence="1">Uncharacterized protein</fullName>
    </submittedName>
</protein>
<evidence type="ECO:0000313" key="2">
    <source>
        <dbReference type="Proteomes" id="UP000289946"/>
    </source>
</evidence>
<sequence length="59" mass="7021">MTIKRSMIRAAITVALPFCMIWAFAEELWRGLRSALRLAWLEVRANLASFREMMKREDY</sequence>